<feature type="compositionally biased region" description="Gly residues" evidence="3">
    <location>
        <begin position="653"/>
        <end position="670"/>
    </location>
</feature>
<evidence type="ECO:0000256" key="3">
    <source>
        <dbReference type="SAM" id="MobiDB-lite"/>
    </source>
</evidence>
<dbReference type="SMART" id="SM00233">
    <property type="entry name" value="PH"/>
    <property type="match status" value="1"/>
</dbReference>
<name>A0A7R8HB46_LEPSM</name>
<reference evidence="5" key="1">
    <citation type="submission" date="2021-02" db="EMBL/GenBank/DDBJ databases">
        <authorList>
            <person name="Bekaert M."/>
        </authorList>
    </citation>
    <scope>NUCLEOTIDE SEQUENCE</scope>
    <source>
        <strain evidence="5">IoA-00</strain>
    </source>
</reference>
<proteinExistence type="predicted"/>
<organism evidence="5 6">
    <name type="scientific">Lepeophtheirus salmonis</name>
    <name type="common">Salmon louse</name>
    <name type="synonym">Caligus salmonis</name>
    <dbReference type="NCBI Taxonomy" id="72036"/>
    <lineage>
        <taxon>Eukaryota</taxon>
        <taxon>Metazoa</taxon>
        <taxon>Ecdysozoa</taxon>
        <taxon>Arthropoda</taxon>
        <taxon>Crustacea</taxon>
        <taxon>Multicrustacea</taxon>
        <taxon>Hexanauplia</taxon>
        <taxon>Copepoda</taxon>
        <taxon>Siphonostomatoida</taxon>
        <taxon>Caligidae</taxon>
        <taxon>Lepeophtheirus</taxon>
    </lineage>
</organism>
<feature type="region of interest" description="Disordered" evidence="3">
    <location>
        <begin position="739"/>
        <end position="765"/>
    </location>
</feature>
<keyword evidence="6" id="KW-1185">Reference proteome</keyword>
<feature type="region of interest" description="Disordered" evidence="3">
    <location>
        <begin position="810"/>
        <end position="839"/>
    </location>
</feature>
<dbReference type="AlphaFoldDB" id="A0A7R8HB46"/>
<dbReference type="PANTHER" id="PTHR12187:SF11">
    <property type="entry name" value="PHOSPHATIDYLINOSITOL-3,4-BISPHOSPHATE 4-PHOSPHATASE"/>
    <property type="match status" value="1"/>
</dbReference>
<protein>
    <submittedName>
        <fullName evidence="5">(salmon louse) hypothetical protein</fullName>
    </submittedName>
</protein>
<dbReference type="GO" id="GO:0016316">
    <property type="term" value="F:phosphatidylinositol-3,4-bisphosphate 4-phosphatase activity"/>
    <property type="evidence" value="ECO:0007669"/>
    <property type="project" value="InterPro"/>
</dbReference>
<dbReference type="PROSITE" id="PS50003">
    <property type="entry name" value="PH_DOMAIN"/>
    <property type="match status" value="1"/>
</dbReference>
<dbReference type="Pfam" id="PF00169">
    <property type="entry name" value="PH"/>
    <property type="match status" value="1"/>
</dbReference>
<evidence type="ECO:0000256" key="1">
    <source>
        <dbReference type="ARBA" id="ARBA00022801"/>
    </source>
</evidence>
<feature type="region of interest" description="Disordered" evidence="3">
    <location>
        <begin position="642"/>
        <end position="674"/>
    </location>
</feature>
<feature type="region of interest" description="Disordered" evidence="3">
    <location>
        <begin position="189"/>
        <end position="214"/>
    </location>
</feature>
<sequence>MKSSSVLTSETGKLISHNDEFEATMLITVLKVARGNSGGGMRFNKSEVSALAGQPSHKFEKEGVLMMKERQEGFFRRTEIFVERWCRLRGNLLFYFKSRDHWSEPAGVIIIEYCTVEIDDTSLDSTYGLLLIFAGGQQVQQLATFTEEERDSWLAVLKCASYRNMRSYLNSLREKFHIQMANSQKHLHGINNNKDQHEGSKNLNNTSKQPVIDPGEPPLMEMCLSCDNLLCDALGRQPSSRLIISTEVVEKNSNPVFLRTTCFRPCEGVSDATSLRVTAYDLRERFTSTRSLLGSADVGTIESIKGSGRVRLKLESPNPEGRTAGFITLNAWSLITESHSASTDSTPSHNPNKEIATCCYDENKKLQNPLHRRSLSLPSNMPHTTRLPHQRALTLLHTNPVIRTYRFHSGLGGDISVQEIMAESKLCFSFPQQLLSLWICEEKELVHEIAGLGELKPPWEHLSNELARKKPFAYSSMLILKPWRISTTIKSSAKSDVMHEFVPTNYHLQRIWVENESLRKADFFDTSTVGSFTSFGNKSPGLIKMLKELKAPQKDSKSMVLEKRKKTEGMFDIVEEMLRKTKCLCSLLDQALVEETFQFLEENRVSIRPKEKDEFSESVAEFMQRNKLKIDLPLFCRPGSSNISSNPNHVNGGNPGGLGNSNGSNNGHGHGSNNNVRFETFQTPTTEFVSKELRTPEVDLFSPSDSSAEFWRTYSAYTSGYQSVDRLSDIDEFEESFKTGSPMGINTPETPSPVNSPLKIPSSRLSNESSNFIKVEQIEDEGIVGDDEREEETDEIYEATDETVIEVKMEKENSTEPEQASELLNDKSEQKISNNNKDLVVDSPSGLHYRAGDEPEPIELTHLNIEAAMMCLASKIRVLCGKADSPTLSSRTFRFKELDAARNIPKSESGGFKIPDVPKPSMMSEAQLESIDWASELRPSMRKLRQGMDALCKTARLVCSVLRLQQLHEAVDLSRSIKHRHFWCRAPDLTFLMVCMELGPLVTFETLLSLHDKKTKKQTDLNSSSDEAKQNFIPILEYQTFPLPRVTGSRSALKVMLPVPDFVYTALPLDTIKNNTFSVTPVLFNIGINENASLAGQFCLNGPQEKNNLDNFKILSDFYRRFKTLSLPPKRMEGTRSKRNSSYTFESEIDDLLSILKNEVHNKKNKNVEILHLASNISRRLSGIRFTSCKSGKDRTGMSVTLEQVQILSREYDLAQPEFQRALDVMRSEGTRIANAQKKHRTP</sequence>
<dbReference type="InterPro" id="IPR001849">
    <property type="entry name" value="PH_domain"/>
</dbReference>
<feature type="domain" description="PH" evidence="4">
    <location>
        <begin position="58"/>
        <end position="162"/>
    </location>
</feature>
<gene>
    <name evidence="5" type="ORF">LSAA_11806</name>
</gene>
<dbReference type="EMBL" id="HG994585">
    <property type="protein sequence ID" value="CAF2975796.1"/>
    <property type="molecule type" value="Genomic_DNA"/>
</dbReference>
<dbReference type="InterPro" id="IPR039034">
    <property type="entry name" value="INPP4"/>
</dbReference>
<keyword evidence="2" id="KW-0443">Lipid metabolism</keyword>
<dbReference type="Proteomes" id="UP000675881">
    <property type="component" value="Chromosome 6"/>
</dbReference>
<evidence type="ECO:0000256" key="2">
    <source>
        <dbReference type="ARBA" id="ARBA00023098"/>
    </source>
</evidence>
<evidence type="ECO:0000313" key="5">
    <source>
        <dbReference type="EMBL" id="CAF2975796.1"/>
    </source>
</evidence>
<dbReference type="GO" id="GO:0005737">
    <property type="term" value="C:cytoplasm"/>
    <property type="evidence" value="ECO:0007669"/>
    <property type="project" value="TreeGrafter"/>
</dbReference>
<dbReference type="InterPro" id="IPR011993">
    <property type="entry name" value="PH-like_dom_sf"/>
</dbReference>
<evidence type="ECO:0000259" key="4">
    <source>
        <dbReference type="PROSITE" id="PS50003"/>
    </source>
</evidence>
<evidence type="ECO:0000313" key="6">
    <source>
        <dbReference type="Proteomes" id="UP000675881"/>
    </source>
</evidence>
<dbReference type="SUPFAM" id="SSF50729">
    <property type="entry name" value="PH domain-like"/>
    <property type="match status" value="1"/>
</dbReference>
<dbReference type="OrthoDB" id="159395at2759"/>
<dbReference type="Gene3D" id="2.30.29.30">
    <property type="entry name" value="Pleckstrin-homology domain (PH domain)/Phosphotyrosine-binding domain (PTB)"/>
    <property type="match status" value="1"/>
</dbReference>
<dbReference type="PANTHER" id="PTHR12187">
    <property type="entry name" value="AGAP000124-PA"/>
    <property type="match status" value="1"/>
</dbReference>
<accession>A0A7R8HB46</accession>
<keyword evidence="1" id="KW-0378">Hydrolase</keyword>